<gene>
    <name evidence="1" type="ORF">SJ05684_c10700</name>
</gene>
<reference evidence="1 2" key="1">
    <citation type="submission" date="2017-08" db="EMBL/GenBank/DDBJ databases">
        <title>Multipartite genome sequences of Sinorhizobium species nodulating soybeans.</title>
        <authorList>
            <person name="Tian C.F."/>
        </authorList>
    </citation>
    <scope>NUCLEOTIDE SEQUENCE [LARGE SCALE GENOMIC DNA]</scope>
    <source>
        <strain evidence="1 2">CCBAU 05684</strain>
    </source>
</reference>
<dbReference type="EMBL" id="CP023067">
    <property type="protein sequence ID" value="ASY62527.1"/>
    <property type="molecule type" value="Genomic_DNA"/>
</dbReference>
<proteinExistence type="predicted"/>
<evidence type="ECO:0000313" key="1">
    <source>
        <dbReference type="EMBL" id="ASY62527.1"/>
    </source>
</evidence>
<protein>
    <submittedName>
        <fullName evidence="1">Uncharacterized protein</fullName>
    </submittedName>
</protein>
<sequence>MTLETERSAIESRFATQWAASAYSALKVGYDGQKFEFVANTTSVRMRIADGAAEQISFGSPGTNLIRNVGVILFQIATPGGVGTATLRPIEETIMGFFRNVTFGGVRCRVPYVIGREDEPPFLLSTIACPFERDEYNG</sequence>
<dbReference type="STRING" id="716928.GCA_000261485_04835"/>
<name>A0A249PA02_9HYPH</name>
<organism evidence="1 2">
    <name type="scientific">Sinorhizobium sojae CCBAU 05684</name>
    <dbReference type="NCBI Taxonomy" id="716928"/>
    <lineage>
        <taxon>Bacteria</taxon>
        <taxon>Pseudomonadati</taxon>
        <taxon>Pseudomonadota</taxon>
        <taxon>Alphaproteobacteria</taxon>
        <taxon>Hyphomicrobiales</taxon>
        <taxon>Rhizobiaceae</taxon>
        <taxon>Sinorhizobium/Ensifer group</taxon>
        <taxon>Sinorhizobium</taxon>
    </lineage>
</organism>
<dbReference type="Gene3D" id="3.30.2000.20">
    <property type="match status" value="1"/>
</dbReference>
<dbReference type="KEGG" id="esj:SJ05684_c10700"/>
<evidence type="ECO:0000313" key="2">
    <source>
        <dbReference type="Proteomes" id="UP000217211"/>
    </source>
</evidence>
<dbReference type="OrthoDB" id="7305894at2"/>
<dbReference type="AlphaFoldDB" id="A0A249PA02"/>
<accession>A0A249PA02</accession>
<dbReference type="RefSeq" id="WP_034858722.1">
    <property type="nucleotide sequence ID" value="NZ_AJQT01000109.1"/>
</dbReference>
<dbReference type="Proteomes" id="UP000217211">
    <property type="component" value="Chromosome"/>
</dbReference>
<keyword evidence="2" id="KW-1185">Reference proteome</keyword>